<name>A0ABY4YLM4_9MICO</name>
<sequence length="356" mass="39446">MAIRVASVPSGHVYVNHLSSQAGDAVERLPDPRPGADVPAAQWWPPRMLDSGWVREHAAEFDLMHVHFGFDAASPEILADLVSALRAEGKPLVLTVHDLRNPHHAEADLHAAQQGVLVEAADALITLTPGAAAQVEHQWGRTAQVLPHPHVVEEPTLSRPRPEHDDFVIGIHAKSLRASMDPLADIEAVVEVLDRMPGARLRVDAHTDIMTPSYDRYTPSLAAPLRELESQGRVELSVHDYFTDDELWDYLQSLDLSVLPYVFGTHSGWLEACYDLGTTVAAPDCGFYAEQRPCLSFAAAPSAARRASLQEAVLTAYRDRPRWRADPSQRRAEREDLARAHEEIYEQVLSRSRACT</sequence>
<evidence type="ECO:0000313" key="2">
    <source>
        <dbReference type="Proteomes" id="UP001056535"/>
    </source>
</evidence>
<reference evidence="1" key="1">
    <citation type="submission" date="2022-06" db="EMBL/GenBank/DDBJ databases">
        <title>Ornithinimicrobium JY.X270.</title>
        <authorList>
            <person name="Huang Y."/>
        </authorList>
    </citation>
    <scope>NUCLEOTIDE SEQUENCE</scope>
    <source>
        <strain evidence="1">JY.X270</strain>
    </source>
</reference>
<dbReference type="RefSeq" id="WP_252622525.1">
    <property type="nucleotide sequence ID" value="NZ_CP099490.1"/>
</dbReference>
<gene>
    <name evidence="1" type="ORF">NF557_05735</name>
</gene>
<keyword evidence="2" id="KW-1185">Reference proteome</keyword>
<dbReference type="SUPFAM" id="SSF53756">
    <property type="entry name" value="UDP-Glycosyltransferase/glycogen phosphorylase"/>
    <property type="match status" value="1"/>
</dbReference>
<accession>A0ABY4YLM4</accession>
<dbReference type="EMBL" id="CP099490">
    <property type="protein sequence ID" value="USQ77415.1"/>
    <property type="molecule type" value="Genomic_DNA"/>
</dbReference>
<dbReference type="Gene3D" id="3.40.50.2000">
    <property type="entry name" value="Glycogen Phosphorylase B"/>
    <property type="match status" value="1"/>
</dbReference>
<organism evidence="1 2">
    <name type="scientific">Ornithinimicrobium cryptoxanthini</name>
    <dbReference type="NCBI Taxonomy" id="2934161"/>
    <lineage>
        <taxon>Bacteria</taxon>
        <taxon>Bacillati</taxon>
        <taxon>Actinomycetota</taxon>
        <taxon>Actinomycetes</taxon>
        <taxon>Micrococcales</taxon>
        <taxon>Ornithinimicrobiaceae</taxon>
        <taxon>Ornithinimicrobium</taxon>
    </lineage>
</organism>
<proteinExistence type="predicted"/>
<evidence type="ECO:0000313" key="1">
    <source>
        <dbReference type="EMBL" id="USQ77415.1"/>
    </source>
</evidence>
<dbReference type="Proteomes" id="UP001056535">
    <property type="component" value="Chromosome"/>
</dbReference>
<protein>
    <submittedName>
        <fullName evidence="1">Glycosyltransferase family 1 protein</fullName>
    </submittedName>
</protein>